<feature type="compositionally biased region" description="Polar residues" evidence="1">
    <location>
        <begin position="49"/>
        <end position="67"/>
    </location>
</feature>
<feature type="region of interest" description="Disordered" evidence="1">
    <location>
        <begin position="47"/>
        <end position="67"/>
    </location>
</feature>
<dbReference type="AlphaFoldDB" id="A0AAW1PSK3"/>
<evidence type="ECO:0000313" key="2">
    <source>
        <dbReference type="EMBL" id="KAK9812436.1"/>
    </source>
</evidence>
<dbReference type="EMBL" id="JALJOQ010000007">
    <property type="protein sequence ID" value="KAK9812436.1"/>
    <property type="molecule type" value="Genomic_DNA"/>
</dbReference>
<evidence type="ECO:0000256" key="1">
    <source>
        <dbReference type="SAM" id="MobiDB-lite"/>
    </source>
</evidence>
<comment type="caution">
    <text evidence="2">The sequence shown here is derived from an EMBL/GenBank/DDBJ whole genome shotgun (WGS) entry which is preliminary data.</text>
</comment>
<reference evidence="2 3" key="1">
    <citation type="journal article" date="2024" name="Nat. Commun.">
        <title>Phylogenomics reveals the evolutionary origins of lichenization in chlorophyte algae.</title>
        <authorList>
            <person name="Puginier C."/>
            <person name="Libourel C."/>
            <person name="Otte J."/>
            <person name="Skaloud P."/>
            <person name="Haon M."/>
            <person name="Grisel S."/>
            <person name="Petersen M."/>
            <person name="Berrin J.G."/>
            <person name="Delaux P.M."/>
            <person name="Dal Grande F."/>
            <person name="Keller J."/>
        </authorList>
    </citation>
    <scope>NUCLEOTIDE SEQUENCE [LARGE SCALE GENOMIC DNA]</scope>
    <source>
        <strain evidence="2 3">SAG 2036</strain>
    </source>
</reference>
<protein>
    <submittedName>
        <fullName evidence="2">Uncharacterized protein</fullName>
    </submittedName>
</protein>
<name>A0AAW1PSK3_9CHLO</name>
<sequence length="67" mass="7702">MPSIFGFLWRAFGPVLRSTAEHRTIQCKAEYRGWWSGPELTELLERPSGESSRFSGLFSQLRTAPDR</sequence>
<proteinExistence type="predicted"/>
<accession>A0AAW1PSK3</accession>
<organism evidence="2 3">
    <name type="scientific">Symbiochloris irregularis</name>
    <dbReference type="NCBI Taxonomy" id="706552"/>
    <lineage>
        <taxon>Eukaryota</taxon>
        <taxon>Viridiplantae</taxon>
        <taxon>Chlorophyta</taxon>
        <taxon>core chlorophytes</taxon>
        <taxon>Trebouxiophyceae</taxon>
        <taxon>Trebouxiales</taxon>
        <taxon>Trebouxiaceae</taxon>
        <taxon>Symbiochloris</taxon>
    </lineage>
</organism>
<keyword evidence="3" id="KW-1185">Reference proteome</keyword>
<dbReference type="Proteomes" id="UP001465755">
    <property type="component" value="Unassembled WGS sequence"/>
</dbReference>
<gene>
    <name evidence="2" type="ORF">WJX73_010440</name>
</gene>
<evidence type="ECO:0000313" key="3">
    <source>
        <dbReference type="Proteomes" id="UP001465755"/>
    </source>
</evidence>